<comment type="caution">
    <text evidence="3">The sequence shown here is derived from an EMBL/GenBank/DDBJ whole genome shotgun (WGS) entry which is preliminary data.</text>
</comment>
<dbReference type="Pfam" id="PF00561">
    <property type="entry name" value="Abhydrolase_1"/>
    <property type="match status" value="1"/>
</dbReference>
<dbReference type="Gene3D" id="3.40.50.1820">
    <property type="entry name" value="alpha/beta hydrolase"/>
    <property type="match status" value="1"/>
</dbReference>
<dbReference type="PANTHER" id="PTHR46118:SF4">
    <property type="entry name" value="PROTEIN ABHD11"/>
    <property type="match status" value="1"/>
</dbReference>
<evidence type="ECO:0000313" key="4">
    <source>
        <dbReference type="Proteomes" id="UP000029858"/>
    </source>
</evidence>
<reference evidence="3 4" key="2">
    <citation type="submission" date="2014-10" db="EMBL/GenBank/DDBJ databases">
        <title>Paracoccus sanguinis sp. nov., isolated from clinical specimens of New York State patients.</title>
        <authorList>
            <person name="Mingle L.A."/>
            <person name="Cole J.A."/>
            <person name="Lapierre P."/>
            <person name="Musser K.A."/>
        </authorList>
    </citation>
    <scope>NUCLEOTIDE SEQUENCE [LARGE SCALE GENOMIC DNA]</scope>
    <source>
        <strain evidence="3 4">5503</strain>
    </source>
</reference>
<dbReference type="SUPFAM" id="SSF53474">
    <property type="entry name" value="alpha/beta-Hydrolases"/>
    <property type="match status" value="1"/>
</dbReference>
<dbReference type="EMBL" id="JRKQ01000090">
    <property type="protein sequence ID" value="KGJ20565.1"/>
    <property type="molecule type" value="Genomic_DNA"/>
</dbReference>
<dbReference type="InterPro" id="IPR000073">
    <property type="entry name" value="AB_hydrolase_1"/>
</dbReference>
<dbReference type="RefSeq" id="WP_036711362.1">
    <property type="nucleotide sequence ID" value="NZ_JRKQ01000090.1"/>
</dbReference>
<dbReference type="PRINTS" id="PR00111">
    <property type="entry name" value="ABHYDROLASE"/>
</dbReference>
<evidence type="ECO:0000313" key="3">
    <source>
        <dbReference type="EMBL" id="KGJ20565.1"/>
    </source>
</evidence>
<dbReference type="InterPro" id="IPR000639">
    <property type="entry name" value="Epox_hydrolase-like"/>
</dbReference>
<keyword evidence="1" id="KW-0378">Hydrolase</keyword>
<organism evidence="3 4">
    <name type="scientific">Paracoccus sanguinis</name>
    <dbReference type="NCBI Taxonomy" id="1545044"/>
    <lineage>
        <taxon>Bacteria</taxon>
        <taxon>Pseudomonadati</taxon>
        <taxon>Pseudomonadota</taxon>
        <taxon>Alphaproteobacteria</taxon>
        <taxon>Rhodobacterales</taxon>
        <taxon>Paracoccaceae</taxon>
        <taxon>Paracoccus</taxon>
    </lineage>
</organism>
<proteinExistence type="predicted"/>
<dbReference type="InterPro" id="IPR029058">
    <property type="entry name" value="AB_hydrolase_fold"/>
</dbReference>
<name>A0A099GCN7_9RHOB</name>
<sequence length="256" mass="27572">MTLSTTITGPDTPGIPPVLIAHGLFGQGRNLGVIARQLAETRRVVSVDMRNHGDSFWDDDHSYDALASDLAAVIEAEGGTADVVGHSMGGKAAMWLALTRPELVRRLVVLDIAPVEYGHTQSKLIDAMEETDFSSARTRSQADAALSARIEDHGVRAFLLQSLDLKSDPPRWRMNLGALRDQMASLTGFPDHDGPHFDGETLVLAGGDSDYVDHAGEAAFRALFPRATIEVVADTGHWLHAEKPAEVTARVTAFLG</sequence>
<evidence type="ECO:0000256" key="1">
    <source>
        <dbReference type="ARBA" id="ARBA00022801"/>
    </source>
</evidence>
<dbReference type="PRINTS" id="PR00412">
    <property type="entry name" value="EPOXHYDRLASE"/>
</dbReference>
<feature type="domain" description="AB hydrolase-1" evidence="2">
    <location>
        <begin position="16"/>
        <end position="244"/>
    </location>
</feature>
<gene>
    <name evidence="3" type="ORF">IX56_13830</name>
</gene>
<dbReference type="Proteomes" id="UP000029858">
    <property type="component" value="Unassembled WGS sequence"/>
</dbReference>
<evidence type="ECO:0000259" key="2">
    <source>
        <dbReference type="Pfam" id="PF00561"/>
    </source>
</evidence>
<dbReference type="PANTHER" id="PTHR46118">
    <property type="entry name" value="PROTEIN ABHD11"/>
    <property type="match status" value="1"/>
</dbReference>
<dbReference type="AlphaFoldDB" id="A0A099GCN7"/>
<dbReference type="GO" id="GO:0016787">
    <property type="term" value="F:hydrolase activity"/>
    <property type="evidence" value="ECO:0007669"/>
    <property type="project" value="UniProtKB-KW"/>
</dbReference>
<protein>
    <submittedName>
        <fullName evidence="3">Esterase</fullName>
    </submittedName>
</protein>
<reference evidence="3 4" key="1">
    <citation type="submission" date="2014-09" db="EMBL/GenBank/DDBJ databases">
        <authorList>
            <person name="McGinnis J.M."/>
            <person name="Wolfgang W.J."/>
        </authorList>
    </citation>
    <scope>NUCLEOTIDE SEQUENCE [LARGE SCALE GENOMIC DNA]</scope>
    <source>
        <strain evidence="3 4">5503</strain>
    </source>
</reference>
<accession>A0A099GCN7</accession>